<accession>A0AAP0NCC4</accession>
<dbReference type="AlphaFoldDB" id="A0AAP0NCC4"/>
<dbReference type="InterPro" id="IPR011011">
    <property type="entry name" value="Znf_FYVE_PHD"/>
</dbReference>
<dbReference type="Pfam" id="PF00628">
    <property type="entry name" value="PHD"/>
    <property type="match status" value="1"/>
</dbReference>
<evidence type="ECO:0000313" key="8">
    <source>
        <dbReference type="EMBL" id="KAK9268689.1"/>
    </source>
</evidence>
<keyword evidence="2 4" id="KW-0863">Zinc-finger</keyword>
<feature type="domain" description="PHD-type" evidence="6">
    <location>
        <begin position="172"/>
        <end position="225"/>
    </location>
</feature>
<dbReference type="CDD" id="cd15571">
    <property type="entry name" value="ePHD"/>
    <property type="match status" value="1"/>
</dbReference>
<organism evidence="8 9">
    <name type="scientific">Liquidambar formosana</name>
    <name type="common">Formosan gum</name>
    <dbReference type="NCBI Taxonomy" id="63359"/>
    <lineage>
        <taxon>Eukaryota</taxon>
        <taxon>Viridiplantae</taxon>
        <taxon>Streptophyta</taxon>
        <taxon>Embryophyta</taxon>
        <taxon>Tracheophyta</taxon>
        <taxon>Spermatophyta</taxon>
        <taxon>Magnoliopsida</taxon>
        <taxon>eudicotyledons</taxon>
        <taxon>Gunneridae</taxon>
        <taxon>Pentapetalae</taxon>
        <taxon>Saxifragales</taxon>
        <taxon>Altingiaceae</taxon>
        <taxon>Liquidambar</taxon>
    </lineage>
</organism>
<feature type="region of interest" description="Disordered" evidence="5">
    <location>
        <begin position="102"/>
        <end position="168"/>
    </location>
</feature>
<feature type="domain" description="PHD-type" evidence="7">
    <location>
        <begin position="232"/>
        <end position="344"/>
    </location>
</feature>
<dbReference type="PROSITE" id="PS50016">
    <property type="entry name" value="ZF_PHD_2"/>
    <property type="match status" value="1"/>
</dbReference>
<dbReference type="Pfam" id="PF13832">
    <property type="entry name" value="zf-HC5HC2H_2"/>
    <property type="match status" value="1"/>
</dbReference>
<keyword evidence="9" id="KW-1185">Reference proteome</keyword>
<dbReference type="Gene3D" id="3.30.40.10">
    <property type="entry name" value="Zinc/RING finger domain, C3HC4 (zinc finger)"/>
    <property type="match status" value="2"/>
</dbReference>
<dbReference type="InterPro" id="IPR019787">
    <property type="entry name" value="Znf_PHD-finger"/>
</dbReference>
<dbReference type="GO" id="GO:0005634">
    <property type="term" value="C:nucleus"/>
    <property type="evidence" value="ECO:0007669"/>
    <property type="project" value="UniProtKB-ARBA"/>
</dbReference>
<dbReference type="SUPFAM" id="SSF57903">
    <property type="entry name" value="FYVE/PHD zinc finger"/>
    <property type="match status" value="1"/>
</dbReference>
<evidence type="ECO:0000259" key="6">
    <source>
        <dbReference type="PROSITE" id="PS50016"/>
    </source>
</evidence>
<dbReference type="GO" id="GO:0008270">
    <property type="term" value="F:zinc ion binding"/>
    <property type="evidence" value="ECO:0007669"/>
    <property type="project" value="UniProtKB-KW"/>
</dbReference>
<dbReference type="Proteomes" id="UP001415857">
    <property type="component" value="Unassembled WGS sequence"/>
</dbReference>
<dbReference type="InterPro" id="IPR050701">
    <property type="entry name" value="Histone_Mod_Regulator"/>
</dbReference>
<evidence type="ECO:0000256" key="4">
    <source>
        <dbReference type="PROSITE-ProRule" id="PRU00146"/>
    </source>
</evidence>
<dbReference type="GO" id="GO:0006357">
    <property type="term" value="P:regulation of transcription by RNA polymerase II"/>
    <property type="evidence" value="ECO:0007669"/>
    <property type="project" value="TreeGrafter"/>
</dbReference>
<evidence type="ECO:0000256" key="5">
    <source>
        <dbReference type="SAM" id="MobiDB-lite"/>
    </source>
</evidence>
<evidence type="ECO:0008006" key="10">
    <source>
        <dbReference type="Google" id="ProtNLM"/>
    </source>
</evidence>
<dbReference type="PANTHER" id="PTHR13793">
    <property type="entry name" value="PHD FINGER PROTEINS"/>
    <property type="match status" value="1"/>
</dbReference>
<proteinExistence type="predicted"/>
<name>A0AAP0NCC4_LIQFO</name>
<dbReference type="EMBL" id="JBBPBK010000015">
    <property type="protein sequence ID" value="KAK9268689.1"/>
    <property type="molecule type" value="Genomic_DNA"/>
</dbReference>
<dbReference type="InterPro" id="IPR013083">
    <property type="entry name" value="Znf_RING/FYVE/PHD"/>
</dbReference>
<dbReference type="PANTHER" id="PTHR13793:SF148">
    <property type="entry name" value="RING_FYVE_PHD ZINC FINGER SUPERFAMILY PROTEIN"/>
    <property type="match status" value="1"/>
</dbReference>
<dbReference type="InterPro" id="IPR034732">
    <property type="entry name" value="EPHD"/>
</dbReference>
<evidence type="ECO:0000256" key="3">
    <source>
        <dbReference type="ARBA" id="ARBA00022833"/>
    </source>
</evidence>
<gene>
    <name evidence="8" type="ORF">L1049_000449</name>
</gene>
<reference evidence="8 9" key="1">
    <citation type="journal article" date="2024" name="Plant J.">
        <title>Genome sequences and population genomics reveal climatic adaptation and genomic divergence between two closely related sweetgum species.</title>
        <authorList>
            <person name="Xu W.Q."/>
            <person name="Ren C.Q."/>
            <person name="Zhang X.Y."/>
            <person name="Comes H.P."/>
            <person name="Liu X.H."/>
            <person name="Li Y.G."/>
            <person name="Kettle C.J."/>
            <person name="Jalonen R."/>
            <person name="Gaisberger H."/>
            <person name="Ma Y.Z."/>
            <person name="Qiu Y.X."/>
        </authorList>
    </citation>
    <scope>NUCLEOTIDE SEQUENCE [LARGE SCALE GENOMIC DNA]</scope>
    <source>
        <strain evidence="8">Hangzhou</strain>
    </source>
</reference>
<sequence length="383" mass="42412">METKFHGLPPLKRFRLMQQQEQKQQEHDDVEAITPLCLPAKKRKESRNPATTATVTATVDAVVTTTATYCLPAKKRVWAIQPDLIPDKPLSPFDLNVEYEPPLEEEKEEKREIPFVDDINQSTENSNEEKEDEDEPSSEDEKEEEEAPFVNGISQSTENSTEEKEAEDDDDGIVCAICQSTDGDPIDPIVLCDGCDLMVHTTCYGNPLIKGIPEGDWFCHQCLSQAANEEKAFSCCLCPSLGGALKPIGDGRWAHVVCAVFVPEVFFSDPEGRDGIDCSKVPASRWEGKCYVCDSKSGCVIDCSEPKCGLAFHVTCGLKEELCIEYNQGRNKGAIVAGFCKDHTELWKKQQQTGKFKIVARGDHKKKRDSGAYKSYGADGSAD</sequence>
<protein>
    <recommendedName>
        <fullName evidence="10">Protein Jade-1</fullName>
    </recommendedName>
</protein>
<dbReference type="PROSITE" id="PS51805">
    <property type="entry name" value="EPHD"/>
    <property type="match status" value="1"/>
</dbReference>
<evidence type="ECO:0000256" key="2">
    <source>
        <dbReference type="ARBA" id="ARBA00022771"/>
    </source>
</evidence>
<dbReference type="InterPro" id="IPR001965">
    <property type="entry name" value="Znf_PHD"/>
</dbReference>
<keyword evidence="3" id="KW-0862">Zinc</keyword>
<dbReference type="CDD" id="cd15492">
    <property type="entry name" value="PHD_BRPF_JADE_like"/>
    <property type="match status" value="1"/>
</dbReference>
<keyword evidence="1" id="KW-0479">Metal-binding</keyword>
<dbReference type="SMART" id="SM00249">
    <property type="entry name" value="PHD"/>
    <property type="match status" value="2"/>
</dbReference>
<evidence type="ECO:0000259" key="7">
    <source>
        <dbReference type="PROSITE" id="PS51805"/>
    </source>
</evidence>
<evidence type="ECO:0000313" key="9">
    <source>
        <dbReference type="Proteomes" id="UP001415857"/>
    </source>
</evidence>
<comment type="caution">
    <text evidence="8">The sequence shown here is derived from an EMBL/GenBank/DDBJ whole genome shotgun (WGS) entry which is preliminary data.</text>
</comment>
<feature type="compositionally biased region" description="Acidic residues" evidence="5">
    <location>
        <begin position="129"/>
        <end position="147"/>
    </location>
</feature>
<evidence type="ECO:0000256" key="1">
    <source>
        <dbReference type="ARBA" id="ARBA00022723"/>
    </source>
</evidence>